<proteinExistence type="predicted"/>
<dbReference type="AlphaFoldDB" id="A0A0D9YMA3"/>
<dbReference type="HOGENOM" id="CLU_1542455_0_0_1"/>
<sequence length="174" mass="19433">MEVDTMSVFKFLLALAPDIDDGASWRWPLLLLHIHRSLSSPPRRSRRVRGAEWWPDPPPPRLPPTVARHSRVRHHPCKIHAGSAVMPPASTPDTPQRSWIRARGVQSGGRMRHLLASHPSIPCSVFAQHHIYGIKMVIKLNINVDSAELSPLETLLVHSCKHDQAESCLPAAFG</sequence>
<evidence type="ECO:0000313" key="2">
    <source>
        <dbReference type="Proteomes" id="UP000026961"/>
    </source>
</evidence>
<name>A0A0D9YMA3_9ORYZ</name>
<protein>
    <submittedName>
        <fullName evidence="1">Uncharacterized protein</fullName>
    </submittedName>
</protein>
<evidence type="ECO:0000313" key="1">
    <source>
        <dbReference type="EnsemblPlants" id="OGLUM02G03580.1"/>
    </source>
</evidence>
<dbReference type="Proteomes" id="UP000026961">
    <property type="component" value="Chromosome 2"/>
</dbReference>
<reference evidence="1" key="1">
    <citation type="submission" date="2015-04" db="UniProtKB">
        <authorList>
            <consortium name="EnsemblPlants"/>
        </authorList>
    </citation>
    <scope>IDENTIFICATION</scope>
</reference>
<accession>A0A0D9YMA3</accession>
<organism evidence="1">
    <name type="scientific">Oryza glumipatula</name>
    <dbReference type="NCBI Taxonomy" id="40148"/>
    <lineage>
        <taxon>Eukaryota</taxon>
        <taxon>Viridiplantae</taxon>
        <taxon>Streptophyta</taxon>
        <taxon>Embryophyta</taxon>
        <taxon>Tracheophyta</taxon>
        <taxon>Spermatophyta</taxon>
        <taxon>Magnoliopsida</taxon>
        <taxon>Liliopsida</taxon>
        <taxon>Poales</taxon>
        <taxon>Poaceae</taxon>
        <taxon>BOP clade</taxon>
        <taxon>Oryzoideae</taxon>
        <taxon>Oryzeae</taxon>
        <taxon>Oryzinae</taxon>
        <taxon>Oryza</taxon>
    </lineage>
</organism>
<reference evidence="1" key="2">
    <citation type="submission" date="2018-05" db="EMBL/GenBank/DDBJ databases">
        <title>OgluRS3 (Oryza glumaepatula Reference Sequence Version 3).</title>
        <authorList>
            <person name="Zhang J."/>
            <person name="Kudrna D."/>
            <person name="Lee S."/>
            <person name="Talag J."/>
            <person name="Welchert J."/>
            <person name="Wing R.A."/>
        </authorList>
    </citation>
    <scope>NUCLEOTIDE SEQUENCE [LARGE SCALE GENOMIC DNA]</scope>
</reference>
<keyword evidence="2" id="KW-1185">Reference proteome</keyword>
<dbReference type="Gramene" id="OGLUM02G03580.1">
    <property type="protein sequence ID" value="OGLUM02G03580.1"/>
    <property type="gene ID" value="OGLUM02G03580"/>
</dbReference>
<dbReference type="EnsemblPlants" id="OGLUM02G03580.1">
    <property type="protein sequence ID" value="OGLUM02G03580.1"/>
    <property type="gene ID" value="OGLUM02G03580"/>
</dbReference>